<dbReference type="PANTHER" id="PTHR46796">
    <property type="entry name" value="HTH-TYPE TRANSCRIPTIONAL ACTIVATOR RHAS-RELATED"/>
    <property type="match status" value="1"/>
</dbReference>
<evidence type="ECO:0000259" key="5">
    <source>
        <dbReference type="PROSITE" id="PS01124"/>
    </source>
</evidence>
<dbReference type="EMBL" id="CP139965">
    <property type="protein sequence ID" value="WQD79258.1"/>
    <property type="molecule type" value="Genomic_DNA"/>
</dbReference>
<evidence type="ECO:0000313" key="6">
    <source>
        <dbReference type="EMBL" id="WQD79258.1"/>
    </source>
</evidence>
<feature type="region of interest" description="Disordered" evidence="4">
    <location>
        <begin position="303"/>
        <end position="340"/>
    </location>
</feature>
<evidence type="ECO:0000256" key="2">
    <source>
        <dbReference type="ARBA" id="ARBA00023125"/>
    </source>
</evidence>
<dbReference type="InterPro" id="IPR009057">
    <property type="entry name" value="Homeodomain-like_sf"/>
</dbReference>
<reference evidence="6 7" key="1">
    <citation type="submission" date="2023-12" db="EMBL/GenBank/DDBJ databases">
        <title>Genome sequencing and assembly of bacterial species from a model synthetic community.</title>
        <authorList>
            <person name="Hogle S.L."/>
        </authorList>
    </citation>
    <scope>NUCLEOTIDE SEQUENCE [LARGE SCALE GENOMIC DNA]</scope>
    <source>
        <strain evidence="6 7">HAMBI 2494</strain>
    </source>
</reference>
<feature type="domain" description="HTH araC/xylS-type" evidence="5">
    <location>
        <begin position="212"/>
        <end position="310"/>
    </location>
</feature>
<accession>A0ABZ0WPH6</accession>
<protein>
    <submittedName>
        <fullName evidence="6">AraC family transcriptional regulator</fullName>
    </submittedName>
</protein>
<name>A0ABZ0WPH6_9BURK</name>
<gene>
    <name evidence="6" type="ORF">U0042_06020</name>
</gene>
<dbReference type="PANTHER" id="PTHR46796:SF14">
    <property type="entry name" value="TRANSCRIPTIONAL REGULATORY PROTEIN"/>
    <property type="match status" value="1"/>
</dbReference>
<dbReference type="SMART" id="SM00342">
    <property type="entry name" value="HTH_ARAC"/>
    <property type="match status" value="1"/>
</dbReference>
<evidence type="ECO:0000256" key="1">
    <source>
        <dbReference type="ARBA" id="ARBA00023015"/>
    </source>
</evidence>
<evidence type="ECO:0000256" key="3">
    <source>
        <dbReference type="ARBA" id="ARBA00023163"/>
    </source>
</evidence>
<dbReference type="InterPro" id="IPR018060">
    <property type="entry name" value="HTH_AraC"/>
</dbReference>
<dbReference type="PROSITE" id="PS01124">
    <property type="entry name" value="HTH_ARAC_FAMILY_2"/>
    <property type="match status" value="1"/>
</dbReference>
<dbReference type="Gene3D" id="1.10.10.60">
    <property type="entry name" value="Homeodomain-like"/>
    <property type="match status" value="2"/>
</dbReference>
<keyword evidence="1" id="KW-0805">Transcription regulation</keyword>
<sequence length="340" mass="36913">MSHAHTTTARPAKDPKDTLGCVSSKLLKDVQFDGDDIRFYRKCMEAAQLDRIAMPACERGFLIGVSLAAGHRRKIFRGARAVDRRFEAGSIYIRDFSEDYRADLYGGFDFVLVELPRAFLMRLADEQGVADIAGLTCAMHQKDRVLGHLAQTLAPGLEAPGPLGKLFIEEVGLAIGTHLARQYGNARVAHVMPDPHTPLKPMKGGLSAAAEARAKEMLMQASQAGASISDIARECDLSRAYFIRAFAKTTGRTPHQWLLEQRTAQARNLIEATGLPLSDIAAICGFADQSHLSRVFQKTVGMSPGAWRRSGAPPGGAPRAQSRPASESIPRDQDTGPHAD</sequence>
<organism evidence="6 7">
    <name type="scientific">Paraburkholderia kururiensis</name>
    <dbReference type="NCBI Taxonomy" id="984307"/>
    <lineage>
        <taxon>Bacteria</taxon>
        <taxon>Pseudomonadati</taxon>
        <taxon>Pseudomonadota</taxon>
        <taxon>Betaproteobacteria</taxon>
        <taxon>Burkholderiales</taxon>
        <taxon>Burkholderiaceae</taxon>
        <taxon>Paraburkholderia</taxon>
    </lineage>
</organism>
<keyword evidence="7" id="KW-1185">Reference proteome</keyword>
<feature type="compositionally biased region" description="Basic and acidic residues" evidence="4">
    <location>
        <begin position="329"/>
        <end position="340"/>
    </location>
</feature>
<dbReference type="RefSeq" id="WP_114811652.1">
    <property type="nucleotide sequence ID" value="NZ_CP139965.1"/>
</dbReference>
<evidence type="ECO:0000313" key="7">
    <source>
        <dbReference type="Proteomes" id="UP001325479"/>
    </source>
</evidence>
<dbReference type="SUPFAM" id="SSF46689">
    <property type="entry name" value="Homeodomain-like"/>
    <property type="match status" value="2"/>
</dbReference>
<evidence type="ECO:0000256" key="4">
    <source>
        <dbReference type="SAM" id="MobiDB-lite"/>
    </source>
</evidence>
<keyword evidence="2" id="KW-0238">DNA-binding</keyword>
<keyword evidence="3" id="KW-0804">Transcription</keyword>
<dbReference type="InterPro" id="IPR050204">
    <property type="entry name" value="AraC_XylS_family_regulators"/>
</dbReference>
<proteinExistence type="predicted"/>
<dbReference type="Proteomes" id="UP001325479">
    <property type="component" value="Chromosome"/>
</dbReference>
<dbReference type="Pfam" id="PF12833">
    <property type="entry name" value="HTH_18"/>
    <property type="match status" value="1"/>
</dbReference>